<evidence type="ECO:0000313" key="1">
    <source>
        <dbReference type="EMBL" id="GCE12220.1"/>
    </source>
</evidence>
<dbReference type="PANTHER" id="PTHR10151:SF120">
    <property type="entry name" value="BIS(5'-ADENOSYL)-TRIPHOSPHATASE"/>
    <property type="match status" value="1"/>
</dbReference>
<dbReference type="EMBL" id="BIFR01000001">
    <property type="protein sequence ID" value="GCE12220.1"/>
    <property type="molecule type" value="Genomic_DNA"/>
</dbReference>
<dbReference type="InterPro" id="IPR017850">
    <property type="entry name" value="Alkaline_phosphatase_core_sf"/>
</dbReference>
<dbReference type="Pfam" id="PF01663">
    <property type="entry name" value="Phosphodiest"/>
    <property type="match status" value="1"/>
</dbReference>
<dbReference type="SUPFAM" id="SSF53649">
    <property type="entry name" value="Alkaline phosphatase-like"/>
    <property type="match status" value="1"/>
</dbReference>
<name>A0A401ZZD0_9CHLR</name>
<organism evidence="1 2">
    <name type="scientific">Tengunoibacter tsumagoiensis</name>
    <dbReference type="NCBI Taxonomy" id="2014871"/>
    <lineage>
        <taxon>Bacteria</taxon>
        <taxon>Bacillati</taxon>
        <taxon>Chloroflexota</taxon>
        <taxon>Ktedonobacteria</taxon>
        <taxon>Ktedonobacterales</taxon>
        <taxon>Dictyobacteraceae</taxon>
        <taxon>Tengunoibacter</taxon>
    </lineage>
</organism>
<proteinExistence type="predicted"/>
<evidence type="ECO:0000313" key="2">
    <source>
        <dbReference type="Proteomes" id="UP000287352"/>
    </source>
</evidence>
<dbReference type="AlphaFoldDB" id="A0A401ZZD0"/>
<sequence>MASAPRLLIIGLDCAEPSLVFERWREDLPTLDRLMRQGSYGKLESCTPAITVPAWSCMMSGRDPGELGIYGFRNRSDRSYDRLAIADGRAVKAPRLWDLLGSHGWKVAIVGVPGTYPPPAVNGSLVSCFLAPDSENTFTYPPELSEQVTGWVGKYLLDVPNFRSDDKQRILDDIYTMCDQRFHVATHLLEDEEPDLLMLVEMGVDRIHHALWKQMDPSHPSYVPDSPFSEAIHEYYKHVDHKIHELLTHCDEETVVLVVSDHGARPLMGGVCINEWLQTQGYLHLLRQPEQPVPLNRGEINWQRTMAWGEGGYYSRIFLNVKGREPQGLIPPADYEKVRTQLAEQLRTMVGPDGSPLGNRVFTPQQLYRSVRGVAPDLIVYLGDLSWRAIGTIGGNGRIYTVENDTGPDDANHAQHGLFIFSDPQQPGSGQQVDGAQIYDILPTLLNRYKIAAPAGLRGKLLPITPIMA</sequence>
<comment type="caution">
    <text evidence="1">The sequence shown here is derived from an EMBL/GenBank/DDBJ whole genome shotgun (WGS) entry which is preliminary data.</text>
</comment>
<dbReference type="RefSeq" id="WP_126579857.1">
    <property type="nucleotide sequence ID" value="NZ_BIFR01000001.1"/>
</dbReference>
<dbReference type="PANTHER" id="PTHR10151">
    <property type="entry name" value="ECTONUCLEOTIDE PYROPHOSPHATASE/PHOSPHODIESTERASE"/>
    <property type="match status" value="1"/>
</dbReference>
<dbReference type="Proteomes" id="UP000287352">
    <property type="component" value="Unassembled WGS sequence"/>
</dbReference>
<dbReference type="OrthoDB" id="9779418at2"/>
<gene>
    <name evidence="1" type="ORF">KTT_20790</name>
</gene>
<dbReference type="InterPro" id="IPR002591">
    <property type="entry name" value="Phosphodiest/P_Trfase"/>
</dbReference>
<dbReference type="GO" id="GO:0016787">
    <property type="term" value="F:hydrolase activity"/>
    <property type="evidence" value="ECO:0007669"/>
    <property type="project" value="UniProtKB-ARBA"/>
</dbReference>
<accession>A0A401ZZD0</accession>
<dbReference type="Gene3D" id="3.40.720.10">
    <property type="entry name" value="Alkaline Phosphatase, subunit A"/>
    <property type="match status" value="1"/>
</dbReference>
<protein>
    <submittedName>
        <fullName evidence="1">Phosphodiesterase</fullName>
    </submittedName>
</protein>
<keyword evidence="2" id="KW-1185">Reference proteome</keyword>
<reference evidence="2" key="1">
    <citation type="submission" date="2018-12" db="EMBL/GenBank/DDBJ databases">
        <title>Tengunoibacter tsumagoiensis gen. nov., sp. nov., Dictyobacter kobayashii sp. nov., D. alpinus sp. nov., and D. joshuensis sp. nov. and description of Dictyobacteraceae fam. nov. within the order Ktedonobacterales isolated from Tengu-no-mugimeshi.</title>
        <authorList>
            <person name="Wang C.M."/>
            <person name="Zheng Y."/>
            <person name="Sakai Y."/>
            <person name="Toyoda A."/>
            <person name="Minakuchi Y."/>
            <person name="Abe K."/>
            <person name="Yokota A."/>
            <person name="Yabe S."/>
        </authorList>
    </citation>
    <scope>NUCLEOTIDE SEQUENCE [LARGE SCALE GENOMIC DNA]</scope>
    <source>
        <strain evidence="2">Uno3</strain>
    </source>
</reference>